<comment type="subcellular location">
    <subcellularLocation>
        <location evidence="1">Membrane</location>
        <topology evidence="1">Multi-pass membrane protein</topology>
    </subcellularLocation>
</comment>
<keyword evidence="3" id="KW-0050">Antiport</keyword>
<dbReference type="PANTHER" id="PTHR10846:SF69">
    <property type="entry name" value="SODIUM_CALCIUM EXCHANGER MEMBRANE REGION DOMAIN-CONTAINING PROTEIN"/>
    <property type="match status" value="1"/>
</dbReference>
<dbReference type="InterPro" id="IPR004481">
    <property type="entry name" value="K/Na/Ca-exchanger"/>
</dbReference>
<evidence type="ECO:0000256" key="6">
    <source>
        <dbReference type="ARBA" id="ARBA00023136"/>
    </source>
</evidence>
<accession>A0A0B1SSW9</accession>
<dbReference type="AlphaFoldDB" id="A0A0B1SSW9"/>
<dbReference type="EMBL" id="KN555875">
    <property type="protein sequence ID" value="KHJ88408.1"/>
    <property type="molecule type" value="Genomic_DNA"/>
</dbReference>
<evidence type="ECO:0000256" key="1">
    <source>
        <dbReference type="ARBA" id="ARBA00004141"/>
    </source>
</evidence>
<evidence type="ECO:0000256" key="4">
    <source>
        <dbReference type="ARBA" id="ARBA00022692"/>
    </source>
</evidence>
<reference evidence="8 9" key="1">
    <citation type="submission" date="2014-03" db="EMBL/GenBank/DDBJ databases">
        <title>Draft genome of the hookworm Oesophagostomum dentatum.</title>
        <authorList>
            <person name="Mitreva M."/>
        </authorList>
    </citation>
    <scope>NUCLEOTIDE SEQUENCE [LARGE SCALE GENOMIC DNA]</scope>
    <source>
        <strain evidence="8 9">OD-Hann</strain>
    </source>
</reference>
<dbReference type="GO" id="GO:0005262">
    <property type="term" value="F:calcium channel activity"/>
    <property type="evidence" value="ECO:0007669"/>
    <property type="project" value="TreeGrafter"/>
</dbReference>
<evidence type="ECO:0000256" key="3">
    <source>
        <dbReference type="ARBA" id="ARBA00022449"/>
    </source>
</evidence>
<comment type="similarity">
    <text evidence="2">Belongs to the Ca(2+):cation antiporter (CaCA) (TC 2.A.19) family. SLC24A subfamily.</text>
</comment>
<dbReference type="GO" id="GO:0005886">
    <property type="term" value="C:plasma membrane"/>
    <property type="evidence" value="ECO:0007669"/>
    <property type="project" value="TreeGrafter"/>
</dbReference>
<sequence>MFRSGIMQLMHQTLDEVPEGGSEEEESSRRSSSPPPSLPSPKTELTVPICHDRRSSQIEEIVQVRKRASLFQKSILEEEEDQPLNMEWPDNFTKQVTYICLAPVLIPMWVTIPDVRRPCNCGKKGTGRHGSVKFSRKQHLRRLCWPTFLNAAMISAVIEG</sequence>
<evidence type="ECO:0000313" key="9">
    <source>
        <dbReference type="Proteomes" id="UP000053660"/>
    </source>
</evidence>
<protein>
    <submittedName>
        <fullName evidence="8">Uncharacterized protein</fullName>
    </submittedName>
</protein>
<keyword evidence="3" id="KW-0813">Transport</keyword>
<dbReference type="PANTHER" id="PTHR10846">
    <property type="entry name" value="SODIUM/POTASSIUM/CALCIUM EXCHANGER"/>
    <property type="match status" value="1"/>
</dbReference>
<dbReference type="OrthoDB" id="2127281at2759"/>
<gene>
    <name evidence="8" type="ORF">OESDEN_11799</name>
</gene>
<feature type="region of interest" description="Disordered" evidence="7">
    <location>
        <begin position="9"/>
        <end position="47"/>
    </location>
</feature>
<keyword evidence="9" id="KW-1185">Reference proteome</keyword>
<feature type="compositionally biased region" description="Acidic residues" evidence="7">
    <location>
        <begin position="16"/>
        <end position="26"/>
    </location>
</feature>
<evidence type="ECO:0000256" key="7">
    <source>
        <dbReference type="SAM" id="MobiDB-lite"/>
    </source>
</evidence>
<evidence type="ECO:0000313" key="8">
    <source>
        <dbReference type="EMBL" id="KHJ88408.1"/>
    </source>
</evidence>
<name>A0A0B1SSW9_OESDE</name>
<dbReference type="GO" id="GO:0008273">
    <property type="term" value="F:calcium, potassium:sodium antiporter activity"/>
    <property type="evidence" value="ECO:0007669"/>
    <property type="project" value="TreeGrafter"/>
</dbReference>
<organism evidence="8 9">
    <name type="scientific">Oesophagostomum dentatum</name>
    <name type="common">Nodular worm</name>
    <dbReference type="NCBI Taxonomy" id="61180"/>
    <lineage>
        <taxon>Eukaryota</taxon>
        <taxon>Metazoa</taxon>
        <taxon>Ecdysozoa</taxon>
        <taxon>Nematoda</taxon>
        <taxon>Chromadorea</taxon>
        <taxon>Rhabditida</taxon>
        <taxon>Rhabditina</taxon>
        <taxon>Rhabditomorpha</taxon>
        <taxon>Strongyloidea</taxon>
        <taxon>Strongylidae</taxon>
        <taxon>Oesophagostomum</taxon>
    </lineage>
</organism>
<keyword evidence="4" id="KW-0812">Transmembrane</keyword>
<dbReference type="GO" id="GO:0006874">
    <property type="term" value="P:intracellular calcium ion homeostasis"/>
    <property type="evidence" value="ECO:0007669"/>
    <property type="project" value="TreeGrafter"/>
</dbReference>
<keyword evidence="6" id="KW-0472">Membrane</keyword>
<evidence type="ECO:0000256" key="2">
    <source>
        <dbReference type="ARBA" id="ARBA00005364"/>
    </source>
</evidence>
<evidence type="ECO:0000256" key="5">
    <source>
        <dbReference type="ARBA" id="ARBA00022989"/>
    </source>
</evidence>
<dbReference type="Proteomes" id="UP000053660">
    <property type="component" value="Unassembled WGS sequence"/>
</dbReference>
<proteinExistence type="inferred from homology"/>
<keyword evidence="5" id="KW-1133">Transmembrane helix</keyword>